<feature type="domain" description="IclR-ED" evidence="8">
    <location>
        <begin position="68"/>
        <end position="252"/>
    </location>
</feature>
<dbReference type="PROSITE" id="PS51077">
    <property type="entry name" value="HTH_ICLR"/>
    <property type="match status" value="1"/>
</dbReference>
<dbReference type="Pfam" id="PF01614">
    <property type="entry name" value="IclR_C"/>
    <property type="match status" value="1"/>
</dbReference>
<dbReference type="STRING" id="443218.AS9A_4358"/>
<dbReference type="SUPFAM" id="SSF55781">
    <property type="entry name" value="GAF domain-like"/>
    <property type="match status" value="1"/>
</dbReference>
<dbReference type="Proteomes" id="UP000009235">
    <property type="component" value="Chromosome"/>
</dbReference>
<keyword evidence="4" id="KW-0804">Transcription</keyword>
<dbReference type="Gene3D" id="3.30.450.40">
    <property type="match status" value="1"/>
</dbReference>
<dbReference type="GO" id="GO:0003677">
    <property type="term" value="F:DNA binding"/>
    <property type="evidence" value="ECO:0007669"/>
    <property type="project" value="UniProtKB-KW"/>
</dbReference>
<dbReference type="InterPro" id="IPR036388">
    <property type="entry name" value="WH-like_DNA-bd_sf"/>
</dbReference>
<dbReference type="eggNOG" id="COG1414">
    <property type="taxonomic scope" value="Bacteria"/>
</dbReference>
<dbReference type="InterPro" id="IPR029016">
    <property type="entry name" value="GAF-like_dom_sf"/>
</dbReference>
<name>F6EM10_HOYSD</name>
<feature type="domain" description="HTH iclR-type" evidence="7">
    <location>
        <begin position="5"/>
        <end position="67"/>
    </location>
</feature>
<evidence type="ECO:0000259" key="7">
    <source>
        <dbReference type="PROSITE" id="PS51077"/>
    </source>
</evidence>
<evidence type="ECO:0000256" key="1">
    <source>
        <dbReference type="ARBA" id="ARBA00022798"/>
    </source>
</evidence>
<dbReference type="RefSeq" id="WP_013809139.1">
    <property type="nucleotide sequence ID" value="NC_015564.1"/>
</dbReference>
<reference evidence="9 10" key="1">
    <citation type="journal article" date="2011" name="J. Bacteriol.">
        <title>Complete genome sequence of Amycolicicoccus subflavus DQS3-9A1T, an actinomycete isolated from crude oil-polluted soil.</title>
        <authorList>
            <person name="Cai M."/>
            <person name="Chen W.M."/>
            <person name="Nie Y."/>
            <person name="Chi C.Q."/>
            <person name="Wang Y.N."/>
            <person name="Tang Y.Q."/>
            <person name="Li G.Y."/>
            <person name="Wu X.L."/>
        </authorList>
    </citation>
    <scope>NUCLEOTIDE SEQUENCE [LARGE SCALE GENOMIC DNA]</scope>
    <source>
        <strain evidence="10">DSM 45089 / DQS3-9A1</strain>
    </source>
</reference>
<keyword evidence="10" id="KW-1185">Reference proteome</keyword>
<evidence type="ECO:0000256" key="4">
    <source>
        <dbReference type="ARBA" id="ARBA00023163"/>
    </source>
</evidence>
<dbReference type="PANTHER" id="PTHR30136:SF24">
    <property type="entry name" value="HTH-TYPE TRANSCRIPTIONAL REPRESSOR ALLR"/>
    <property type="match status" value="1"/>
</dbReference>
<evidence type="ECO:0000313" key="9">
    <source>
        <dbReference type="EMBL" id="AEF42791.1"/>
    </source>
</evidence>
<keyword evidence="2" id="KW-0805">Transcription regulation</keyword>
<dbReference type="GO" id="GO:0003700">
    <property type="term" value="F:DNA-binding transcription factor activity"/>
    <property type="evidence" value="ECO:0007669"/>
    <property type="project" value="TreeGrafter"/>
</dbReference>
<organism evidence="9 10">
    <name type="scientific">Hoyosella subflava (strain DSM 45089 / JCM 17490 / NBRC 109087 / DQS3-9A1)</name>
    <name type="common">Amycolicicoccus subflavus</name>
    <dbReference type="NCBI Taxonomy" id="443218"/>
    <lineage>
        <taxon>Bacteria</taxon>
        <taxon>Bacillati</taxon>
        <taxon>Actinomycetota</taxon>
        <taxon>Actinomycetes</taxon>
        <taxon>Mycobacteriales</taxon>
        <taxon>Hoyosellaceae</taxon>
        <taxon>Hoyosella</taxon>
    </lineage>
</organism>
<dbReference type="EMBL" id="CP002786">
    <property type="protein sequence ID" value="AEF42791.1"/>
    <property type="molecule type" value="Genomic_DNA"/>
</dbReference>
<dbReference type="Gene3D" id="1.10.10.10">
    <property type="entry name" value="Winged helix-like DNA-binding domain superfamily/Winged helix DNA-binding domain"/>
    <property type="match status" value="1"/>
</dbReference>
<dbReference type="HOGENOM" id="CLU_062618_6_2_11"/>
<dbReference type="InterPro" id="IPR014757">
    <property type="entry name" value="Tscrpt_reg_IclR_C"/>
</dbReference>
<dbReference type="InterPro" id="IPR050707">
    <property type="entry name" value="HTH_MetabolicPath_Reg"/>
</dbReference>
<dbReference type="GO" id="GO:0045892">
    <property type="term" value="P:negative regulation of DNA-templated transcription"/>
    <property type="evidence" value="ECO:0007669"/>
    <property type="project" value="TreeGrafter"/>
</dbReference>
<keyword evidence="1" id="KW-0319">Glycerol metabolism</keyword>
<comment type="function">
    <text evidence="5">May be an activator protein for the gylABX operon.</text>
</comment>
<dbReference type="KEGG" id="asd:AS9A_4358"/>
<dbReference type="FunFam" id="1.10.10.10:FF:000056">
    <property type="entry name" value="IclR family transcriptional regulator"/>
    <property type="match status" value="1"/>
</dbReference>
<dbReference type="SMART" id="SM00346">
    <property type="entry name" value="HTH_ICLR"/>
    <property type="match status" value="1"/>
</dbReference>
<keyword evidence="3" id="KW-0238">DNA-binding</keyword>
<dbReference type="GO" id="GO:0006071">
    <property type="term" value="P:glycerol metabolic process"/>
    <property type="evidence" value="ECO:0007669"/>
    <property type="project" value="UniProtKB-KW"/>
</dbReference>
<gene>
    <name evidence="9" type="ordered locus">AS9A_4358</name>
</gene>
<evidence type="ECO:0000256" key="6">
    <source>
        <dbReference type="ARBA" id="ARBA00070406"/>
    </source>
</evidence>
<accession>F6EM10</accession>
<evidence type="ECO:0000313" key="10">
    <source>
        <dbReference type="Proteomes" id="UP000009235"/>
    </source>
</evidence>
<dbReference type="InterPro" id="IPR036390">
    <property type="entry name" value="WH_DNA-bd_sf"/>
</dbReference>
<evidence type="ECO:0000259" key="8">
    <source>
        <dbReference type="PROSITE" id="PS51078"/>
    </source>
</evidence>
<dbReference type="InterPro" id="IPR005471">
    <property type="entry name" value="Tscrpt_reg_IclR_N"/>
</dbReference>
<dbReference type="PROSITE" id="PS51078">
    <property type="entry name" value="ICLR_ED"/>
    <property type="match status" value="1"/>
</dbReference>
<dbReference type="AlphaFoldDB" id="F6EM10"/>
<proteinExistence type="predicted"/>
<dbReference type="OrthoDB" id="4474604at2"/>
<protein>
    <recommendedName>
        <fullName evidence="6">Glycerol operon regulatory protein</fullName>
    </recommendedName>
</protein>
<evidence type="ECO:0000256" key="3">
    <source>
        <dbReference type="ARBA" id="ARBA00023125"/>
    </source>
</evidence>
<dbReference type="Pfam" id="PF09339">
    <property type="entry name" value="HTH_IclR"/>
    <property type="match status" value="1"/>
</dbReference>
<dbReference type="SUPFAM" id="SSF46785">
    <property type="entry name" value="Winged helix' DNA-binding domain"/>
    <property type="match status" value="1"/>
</dbReference>
<evidence type="ECO:0000256" key="2">
    <source>
        <dbReference type="ARBA" id="ARBA00023015"/>
    </source>
</evidence>
<dbReference type="PANTHER" id="PTHR30136">
    <property type="entry name" value="HELIX-TURN-HELIX TRANSCRIPTIONAL REGULATOR, ICLR FAMILY"/>
    <property type="match status" value="1"/>
</dbReference>
<sequence>MPGLVQSVERAAALLRLLAAEREPLGLNQICGALGIAKATAHGLLKTLIHVGFVEQHPESGKYRLAPDPLTPESVLWDVNEIRSRSMNWADALAARTGQTTRLAAFRGGHLLIVHHVFRTDSAPQTSTTGATLPLHATALGKVLLAHDVRASRSLGVKPLPAIAFRTITDRTALARELAQVRDLGWAAAIQELAPDAAAIAAPMRDEGGAVIAAIGIEGPLDDICTNRGAPRPELIEQVTRAAHSISHDFGHGRSL</sequence>
<evidence type="ECO:0000256" key="5">
    <source>
        <dbReference type="ARBA" id="ARBA00058938"/>
    </source>
</evidence>